<evidence type="ECO:0000259" key="8">
    <source>
        <dbReference type="Pfam" id="PF00535"/>
    </source>
</evidence>
<sequence length="56" mass="6295">MKRSLPELSVIVPVYNEAAHIARSLRIIADTLKSIAASFELIVVDDGSRDRTWEQL</sequence>
<feature type="domain" description="Glycosyltransferase 2-like" evidence="8">
    <location>
        <begin position="9"/>
        <end position="55"/>
    </location>
</feature>
<comment type="caution">
    <text evidence="9">The sequence shown here is derived from an EMBL/GenBank/DDBJ whole genome shotgun (WGS) entry which is preliminary data.</text>
</comment>
<organism evidence="9 10">
    <name type="scientific">Paenibacillus sepulcri</name>
    <dbReference type="NCBI Taxonomy" id="359917"/>
    <lineage>
        <taxon>Bacteria</taxon>
        <taxon>Bacillati</taxon>
        <taxon>Bacillota</taxon>
        <taxon>Bacilli</taxon>
        <taxon>Bacillales</taxon>
        <taxon>Paenibacillaceae</taxon>
        <taxon>Paenibacillus</taxon>
    </lineage>
</organism>
<dbReference type="EMBL" id="JAHZIK010001087">
    <property type="protein sequence ID" value="MBW7458150.1"/>
    <property type="molecule type" value="Genomic_DNA"/>
</dbReference>
<dbReference type="PANTHER" id="PTHR48090">
    <property type="entry name" value="UNDECAPRENYL-PHOSPHATE 4-DEOXY-4-FORMAMIDO-L-ARABINOSE TRANSFERASE-RELATED"/>
    <property type="match status" value="1"/>
</dbReference>
<dbReference type="PANTHER" id="PTHR48090:SF3">
    <property type="entry name" value="UNDECAPRENYL-PHOSPHATE 4-DEOXY-4-FORMAMIDO-L-ARABINOSE TRANSFERASE"/>
    <property type="match status" value="1"/>
</dbReference>
<keyword evidence="2 9" id="KW-0328">Glycosyltransferase</keyword>
<protein>
    <submittedName>
        <fullName evidence="9">Glycosyltransferase</fullName>
        <ecNumber evidence="9">2.4.-.-</ecNumber>
    </submittedName>
</protein>
<keyword evidence="6" id="KW-1133">Transmembrane helix</keyword>
<reference evidence="9 10" key="1">
    <citation type="submission" date="2021-07" db="EMBL/GenBank/DDBJ databases">
        <title>Paenibacillus radiodurans sp. nov., isolated from the southeastern edge of Tengger Desert.</title>
        <authorList>
            <person name="Zhang G."/>
        </authorList>
    </citation>
    <scope>NUCLEOTIDE SEQUENCE [LARGE SCALE GENOMIC DNA]</scope>
    <source>
        <strain evidence="9 10">CCM 7311</strain>
    </source>
</reference>
<proteinExistence type="predicted"/>
<evidence type="ECO:0000256" key="7">
    <source>
        <dbReference type="ARBA" id="ARBA00023136"/>
    </source>
</evidence>
<dbReference type="Proteomes" id="UP001519887">
    <property type="component" value="Unassembled WGS sequence"/>
</dbReference>
<evidence type="ECO:0000313" key="9">
    <source>
        <dbReference type="EMBL" id="MBW7458150.1"/>
    </source>
</evidence>
<dbReference type="InterPro" id="IPR050256">
    <property type="entry name" value="Glycosyltransferase_2"/>
</dbReference>
<evidence type="ECO:0000256" key="4">
    <source>
        <dbReference type="ARBA" id="ARBA00022692"/>
    </source>
</evidence>
<gene>
    <name evidence="9" type="ORF">K0U00_29325</name>
</gene>
<keyword evidence="4" id="KW-0812">Transmembrane</keyword>
<evidence type="ECO:0000256" key="2">
    <source>
        <dbReference type="ARBA" id="ARBA00022676"/>
    </source>
</evidence>
<evidence type="ECO:0000256" key="1">
    <source>
        <dbReference type="ARBA" id="ARBA00022475"/>
    </source>
</evidence>
<keyword evidence="10" id="KW-1185">Reference proteome</keyword>
<evidence type="ECO:0000256" key="6">
    <source>
        <dbReference type="ARBA" id="ARBA00022989"/>
    </source>
</evidence>
<accession>A0ABS7CBR6</accession>
<keyword evidence="1" id="KW-1003">Cell membrane</keyword>
<dbReference type="Gene3D" id="3.90.550.10">
    <property type="entry name" value="Spore Coat Polysaccharide Biosynthesis Protein SpsA, Chain A"/>
    <property type="match status" value="1"/>
</dbReference>
<evidence type="ECO:0000313" key="10">
    <source>
        <dbReference type="Proteomes" id="UP001519887"/>
    </source>
</evidence>
<keyword evidence="5" id="KW-0448">Lipopolysaccharide biosynthesis</keyword>
<name>A0ABS7CBR6_9BACL</name>
<dbReference type="GO" id="GO:0016757">
    <property type="term" value="F:glycosyltransferase activity"/>
    <property type="evidence" value="ECO:0007669"/>
    <property type="project" value="UniProtKB-KW"/>
</dbReference>
<dbReference type="InterPro" id="IPR001173">
    <property type="entry name" value="Glyco_trans_2-like"/>
</dbReference>
<dbReference type="InterPro" id="IPR029044">
    <property type="entry name" value="Nucleotide-diphossugar_trans"/>
</dbReference>
<evidence type="ECO:0000256" key="3">
    <source>
        <dbReference type="ARBA" id="ARBA00022679"/>
    </source>
</evidence>
<dbReference type="SUPFAM" id="SSF53448">
    <property type="entry name" value="Nucleotide-diphospho-sugar transferases"/>
    <property type="match status" value="1"/>
</dbReference>
<dbReference type="Pfam" id="PF00535">
    <property type="entry name" value="Glycos_transf_2"/>
    <property type="match status" value="1"/>
</dbReference>
<keyword evidence="7" id="KW-0472">Membrane</keyword>
<dbReference type="EC" id="2.4.-.-" evidence="9"/>
<evidence type="ECO:0000256" key="5">
    <source>
        <dbReference type="ARBA" id="ARBA00022985"/>
    </source>
</evidence>
<keyword evidence="3 9" id="KW-0808">Transferase</keyword>
<feature type="non-terminal residue" evidence="9">
    <location>
        <position position="56"/>
    </location>
</feature>